<feature type="domain" description="Membrane transport protein MMPL" evidence="7">
    <location>
        <begin position="192"/>
        <end position="410"/>
    </location>
</feature>
<feature type="transmembrane region" description="Helical" evidence="6">
    <location>
        <begin position="12"/>
        <end position="32"/>
    </location>
</feature>
<evidence type="ECO:0000259" key="7">
    <source>
        <dbReference type="Pfam" id="PF03176"/>
    </source>
</evidence>
<gene>
    <name evidence="8" type="ORF">SAMN02745121_07645</name>
</gene>
<dbReference type="Pfam" id="PF03176">
    <property type="entry name" value="MMPL"/>
    <property type="match status" value="1"/>
</dbReference>
<keyword evidence="9" id="KW-1185">Reference proteome</keyword>
<evidence type="ECO:0000256" key="5">
    <source>
        <dbReference type="ARBA" id="ARBA00023136"/>
    </source>
</evidence>
<feature type="transmembrane region" description="Helical" evidence="6">
    <location>
        <begin position="260"/>
        <end position="279"/>
    </location>
</feature>
<reference evidence="9" key="1">
    <citation type="submission" date="2016-10" db="EMBL/GenBank/DDBJ databases">
        <authorList>
            <person name="Varghese N."/>
            <person name="Submissions S."/>
        </authorList>
    </citation>
    <scope>NUCLEOTIDE SEQUENCE [LARGE SCALE GENOMIC DNA]</scope>
    <source>
        <strain evidence="9">ATCC 25963</strain>
    </source>
</reference>
<protein>
    <submittedName>
        <fullName evidence="8">Predicted exporter</fullName>
    </submittedName>
</protein>
<feature type="transmembrane region" description="Helical" evidence="6">
    <location>
        <begin position="760"/>
        <end position="786"/>
    </location>
</feature>
<evidence type="ECO:0000256" key="6">
    <source>
        <dbReference type="SAM" id="Phobius"/>
    </source>
</evidence>
<keyword evidence="3 6" id="KW-0812">Transmembrane</keyword>
<feature type="transmembrane region" description="Helical" evidence="6">
    <location>
        <begin position="313"/>
        <end position="334"/>
    </location>
</feature>
<dbReference type="OrthoDB" id="9780358at2"/>
<comment type="subcellular location">
    <subcellularLocation>
        <location evidence="1">Cell membrane</location>
        <topology evidence="1">Multi-pass membrane protein</topology>
    </subcellularLocation>
</comment>
<evidence type="ECO:0000256" key="4">
    <source>
        <dbReference type="ARBA" id="ARBA00022989"/>
    </source>
</evidence>
<feature type="transmembrane region" description="Helical" evidence="6">
    <location>
        <begin position="355"/>
        <end position="375"/>
    </location>
</feature>
<dbReference type="SUPFAM" id="SSF82866">
    <property type="entry name" value="Multidrug efflux transporter AcrB transmembrane domain"/>
    <property type="match status" value="2"/>
</dbReference>
<feature type="transmembrane region" description="Helical" evidence="6">
    <location>
        <begin position="674"/>
        <end position="695"/>
    </location>
</feature>
<dbReference type="Proteomes" id="UP000199400">
    <property type="component" value="Unassembled WGS sequence"/>
</dbReference>
<dbReference type="STRING" id="54.SAMN02745121_07645"/>
<dbReference type="PANTHER" id="PTHR33406:SF13">
    <property type="entry name" value="MEMBRANE PROTEIN YDFJ"/>
    <property type="match status" value="1"/>
</dbReference>
<accession>A0A1I2H2C9</accession>
<keyword evidence="5 6" id="KW-0472">Membrane</keyword>
<dbReference type="EMBL" id="FOMX01000037">
    <property type="protein sequence ID" value="SFF23429.1"/>
    <property type="molecule type" value="Genomic_DNA"/>
</dbReference>
<evidence type="ECO:0000256" key="1">
    <source>
        <dbReference type="ARBA" id="ARBA00004651"/>
    </source>
</evidence>
<organism evidence="8 9">
    <name type="scientific">Nannocystis exedens</name>
    <dbReference type="NCBI Taxonomy" id="54"/>
    <lineage>
        <taxon>Bacteria</taxon>
        <taxon>Pseudomonadati</taxon>
        <taxon>Myxococcota</taxon>
        <taxon>Polyangia</taxon>
        <taxon>Nannocystales</taxon>
        <taxon>Nannocystaceae</taxon>
        <taxon>Nannocystis</taxon>
    </lineage>
</organism>
<proteinExistence type="predicted"/>
<dbReference type="InterPro" id="IPR004869">
    <property type="entry name" value="MMPL_dom"/>
</dbReference>
<feature type="transmembrane region" description="Helical" evidence="6">
    <location>
        <begin position="648"/>
        <end position="667"/>
    </location>
</feature>
<evidence type="ECO:0000313" key="8">
    <source>
        <dbReference type="EMBL" id="SFF23429.1"/>
    </source>
</evidence>
<dbReference type="PANTHER" id="PTHR33406">
    <property type="entry name" value="MEMBRANE PROTEIN MJ1562-RELATED"/>
    <property type="match status" value="1"/>
</dbReference>
<dbReference type="InterPro" id="IPR050545">
    <property type="entry name" value="Mycobact_MmpL"/>
</dbReference>
<dbReference type="AlphaFoldDB" id="A0A1I2H2C9"/>
<evidence type="ECO:0000256" key="2">
    <source>
        <dbReference type="ARBA" id="ARBA00022475"/>
    </source>
</evidence>
<dbReference type="Gene3D" id="1.20.1640.10">
    <property type="entry name" value="Multidrug efflux transporter AcrB transmembrane domain"/>
    <property type="match status" value="2"/>
</dbReference>
<evidence type="ECO:0000256" key="3">
    <source>
        <dbReference type="ARBA" id="ARBA00022692"/>
    </source>
</evidence>
<feature type="transmembrane region" description="Helical" evidence="6">
    <location>
        <begin position="286"/>
        <end position="307"/>
    </location>
</feature>
<name>A0A1I2H2C9_9BACT</name>
<keyword evidence="2" id="KW-1003">Cell membrane</keyword>
<keyword evidence="4 6" id="KW-1133">Transmembrane helix</keyword>
<dbReference type="RefSeq" id="WP_096325549.1">
    <property type="nucleotide sequence ID" value="NZ_FOMX01000037.1"/>
</dbReference>
<sequence>MEPARSDRPSAWRAGLGAALVAGLVAFCVLRLQVVTDITAFMADVADPKLAALSRGMASSELTRTLVLSVSDERGEPDVAIAGAQALADRLQARPEVAWLRTGPGELHAEAIHNLYYPRRFYLLADEAAALQDRLSDDGLRAAARELRRQLGLPTSGVIKQIAPADPLLAYPAQLRRLEAAQGGGVGLRDGHFVAEDQHALVMLATRSSPFDATDQAPLQAAIEAAFAEVDAQAGGRLVLEQSGVARFALAAETSMRADIGRISTVSLVGIVVLFLLMFRSPRLVLLSLAPLVAGVAAALAACLALFGSVHGLTLAFGATLIGVCIDYSVHLFNHHMLDPAHGGPRHSARRIWPGLLLGALTTVAGFAGLAWTSFPGLREVALFASIGVLVAALATRYWLPDLLPMAPKPGSVQRRAAAGLARVVAGMRRRRSAVAVLPALALGLCVVGLPRIEWSDDVRLLTALDPAMLAEDERVRARVSRMDGGRFVVAFGADEEEALAGNDAAAVRLRAAQAAGEIEAFRSLHALVWSAALQRDNAAALADPSLPARLDAAFVAEGFRAGSFAKFFADMSHGPDVMRPADLAATPLAEAARTFRADIEGGEVALVTLLRGVADPAALQARLADLPQVRYFDQQGMMQAAFGRYRARTLELVVFGLVAVLAMVWLRYRRVGLALAAFAPAVLAAATALSLVALSGATIGILHVVALLLVLSMGVDYGVFLAESRRDPGGFDATVLSVLLACLSTVLAFGLLAMSQSPALQAIGVTVGLGVLLSLVLAPAALVLAGAGEGKDRE</sequence>
<feature type="transmembrane region" description="Helical" evidence="6">
    <location>
        <begin position="701"/>
        <end position="722"/>
    </location>
</feature>
<feature type="transmembrane region" description="Helical" evidence="6">
    <location>
        <begin position="734"/>
        <end position="754"/>
    </location>
</feature>
<dbReference type="GO" id="GO:0005886">
    <property type="term" value="C:plasma membrane"/>
    <property type="evidence" value="ECO:0007669"/>
    <property type="project" value="UniProtKB-SubCell"/>
</dbReference>
<feature type="transmembrane region" description="Helical" evidence="6">
    <location>
        <begin position="381"/>
        <end position="400"/>
    </location>
</feature>
<evidence type="ECO:0000313" key="9">
    <source>
        <dbReference type="Proteomes" id="UP000199400"/>
    </source>
</evidence>